<dbReference type="GO" id="GO:0003992">
    <property type="term" value="F:N2-acetyl-L-ornithine:2-oxoglutarate 5-aminotransferase activity"/>
    <property type="evidence" value="ECO:0007669"/>
    <property type="project" value="UniProtKB-EC"/>
</dbReference>
<dbReference type="PROSITE" id="PS00600">
    <property type="entry name" value="AA_TRANSFER_CLASS_3"/>
    <property type="match status" value="1"/>
</dbReference>
<protein>
    <submittedName>
        <fullName evidence="5">Aminotransferase class-III</fullName>
        <ecNumber evidence="5">2.6.1.11</ecNumber>
    </submittedName>
</protein>
<accession>A0ABN8XG50</accession>
<evidence type="ECO:0000256" key="3">
    <source>
        <dbReference type="ARBA" id="ARBA00022898"/>
    </source>
</evidence>
<comment type="cofactor">
    <cofactor evidence="1">
        <name>pyridoxal 5'-phosphate</name>
        <dbReference type="ChEBI" id="CHEBI:597326"/>
    </cofactor>
</comment>
<dbReference type="PANTHER" id="PTHR11986">
    <property type="entry name" value="AMINOTRANSFERASE CLASS III"/>
    <property type="match status" value="1"/>
</dbReference>
<dbReference type="InterPro" id="IPR015422">
    <property type="entry name" value="PyrdxlP-dep_Trfase_small"/>
</dbReference>
<evidence type="ECO:0000256" key="4">
    <source>
        <dbReference type="RuleBase" id="RU003560"/>
    </source>
</evidence>
<evidence type="ECO:0000256" key="1">
    <source>
        <dbReference type="ARBA" id="ARBA00001933"/>
    </source>
</evidence>
<keyword evidence="2 5" id="KW-0032">Aminotransferase</keyword>
<gene>
    <name evidence="5" type="ORF">MFUM_1148</name>
</gene>
<dbReference type="SUPFAM" id="SSF53383">
    <property type="entry name" value="PLP-dependent transferases"/>
    <property type="match status" value="1"/>
</dbReference>
<proteinExistence type="inferred from homology"/>
<dbReference type="InterPro" id="IPR015421">
    <property type="entry name" value="PyrdxlP-dep_Trfase_major"/>
</dbReference>
<dbReference type="Gene3D" id="3.90.1150.10">
    <property type="entry name" value="Aspartate Aminotransferase, domain 1"/>
    <property type="match status" value="1"/>
</dbReference>
<dbReference type="Proteomes" id="UP001161497">
    <property type="component" value="Chromosome"/>
</dbReference>
<dbReference type="PANTHER" id="PTHR11986:SF121">
    <property type="entry name" value="BLR3010 PROTEIN"/>
    <property type="match status" value="1"/>
</dbReference>
<evidence type="ECO:0000313" key="5">
    <source>
        <dbReference type="EMBL" id="CAI9085509.1"/>
    </source>
</evidence>
<name>A0ABN8XG50_9BACT</name>
<reference evidence="5" key="1">
    <citation type="submission" date="2023-03" db="EMBL/GenBank/DDBJ databases">
        <authorList>
            <person name="Cremers G."/>
            <person name="Picone N."/>
        </authorList>
    </citation>
    <scope>NUCLEOTIDE SEQUENCE</scope>
    <source>
        <strain evidence="5">Sample_alias</strain>
    </source>
</reference>
<dbReference type="InterPro" id="IPR005814">
    <property type="entry name" value="Aminotrans_3"/>
</dbReference>
<keyword evidence="6" id="KW-1185">Reference proteome</keyword>
<dbReference type="InterPro" id="IPR015424">
    <property type="entry name" value="PyrdxlP-dep_Trfase"/>
</dbReference>
<dbReference type="RefSeq" id="WP_009058852.1">
    <property type="nucleotide sequence ID" value="NZ_JAHXRZ010000002.1"/>
</dbReference>
<dbReference type="Pfam" id="PF00202">
    <property type="entry name" value="Aminotran_3"/>
    <property type="match status" value="1"/>
</dbReference>
<dbReference type="Gene3D" id="3.40.640.10">
    <property type="entry name" value="Type I PLP-dependent aspartate aminotransferase-like (Major domain)"/>
    <property type="match status" value="1"/>
</dbReference>
<dbReference type="EC" id="2.6.1.11" evidence="5"/>
<sequence>MDIKKIIESRMGENYSLHYQYINRTLVQVQRIIGFDKIYTRAQGAYLFDKEGNRYLDFLGGFGVFAVGRNNPKVKKVIEEVLDLDLPNMVQMDSALLSGLLAEALVKRFEACGASHLNAIFICNSGTEAIEGAIKFARAATRRPRILSLTNSFHGLSMGSLSVSANPYFHEGFGPFLPGCEHVVMGDLNGLEHELKKGDVAAFLFEPVQGKGIYFPRDNYFEEAQKLCRKYGTLLISDEVQTGLGRTGKWFGFEHWNLEPDIVTLAKALSGGYVPCGAIATRREIYQRVFNRLDRCIVHSSTFGRNNLACACGLATLSILEENNLIENSKNCGEKIETALIGLQKKYDWIKEVRVKGLMIAIEFGEPKSITGKMAWKTIHSMDKGLFPQLVVSTLMSEHRILSQVAANNLDIVKCLPPLIIGDEEINYFITSLEAVLEELKKFPGPLWNLGTNFLKAMKSQKTDG</sequence>
<keyword evidence="3 4" id="KW-0663">Pyridoxal phosphate</keyword>
<dbReference type="InterPro" id="IPR050103">
    <property type="entry name" value="Class-III_PLP-dep_AT"/>
</dbReference>
<dbReference type="EMBL" id="OX458932">
    <property type="protein sequence ID" value="CAI9085509.1"/>
    <property type="molecule type" value="Genomic_DNA"/>
</dbReference>
<evidence type="ECO:0000313" key="6">
    <source>
        <dbReference type="Proteomes" id="UP001161497"/>
    </source>
</evidence>
<evidence type="ECO:0000256" key="2">
    <source>
        <dbReference type="ARBA" id="ARBA00022576"/>
    </source>
</evidence>
<dbReference type="CDD" id="cd00610">
    <property type="entry name" value="OAT_like"/>
    <property type="match status" value="1"/>
</dbReference>
<comment type="similarity">
    <text evidence="4">Belongs to the class-III pyridoxal-phosphate-dependent aminotransferase family.</text>
</comment>
<dbReference type="InterPro" id="IPR049704">
    <property type="entry name" value="Aminotrans_3_PPA_site"/>
</dbReference>
<organism evidence="5 6">
    <name type="scientific">Candidatus Methylacidiphilum fumarolicum</name>
    <dbReference type="NCBI Taxonomy" id="591154"/>
    <lineage>
        <taxon>Bacteria</taxon>
        <taxon>Pseudomonadati</taxon>
        <taxon>Verrucomicrobiota</taxon>
        <taxon>Methylacidiphilae</taxon>
        <taxon>Methylacidiphilales</taxon>
        <taxon>Methylacidiphilaceae</taxon>
        <taxon>Methylacidiphilum (ex Ratnadevi et al. 2023)</taxon>
    </lineage>
</organism>
<keyword evidence="5" id="KW-0808">Transferase</keyword>